<dbReference type="EMBL" id="LSCV01000002">
    <property type="protein sequence ID" value="KXB42404.1"/>
    <property type="molecule type" value="Genomic_DNA"/>
</dbReference>
<dbReference type="InterPro" id="IPR029062">
    <property type="entry name" value="Class_I_gatase-like"/>
</dbReference>
<dbReference type="InterPro" id="IPR006287">
    <property type="entry name" value="DJ-1"/>
</dbReference>
<feature type="domain" description="DJ-1/PfpI" evidence="1">
    <location>
        <begin position="8"/>
        <end position="167"/>
    </location>
</feature>
<dbReference type="Pfam" id="PF01965">
    <property type="entry name" value="DJ-1_PfpI"/>
    <property type="match status" value="1"/>
</dbReference>
<dbReference type="NCBIfam" id="TIGR01383">
    <property type="entry name" value="not_thiJ"/>
    <property type="match status" value="1"/>
</dbReference>
<dbReference type="Proteomes" id="UP000070080">
    <property type="component" value="Unassembled WGS sequence"/>
</dbReference>
<dbReference type="CDD" id="cd03135">
    <property type="entry name" value="GATase1_DJ-1"/>
    <property type="match status" value="1"/>
</dbReference>
<sequence length="201" mass="21353">MNDELEMLILLADGTEEVEALTMYDVLNRAGVSVELCSITGQSTITSAHGVKIACDSLIEDISPYDIDAVYIPGGIPGALNLAAHPLVLHIVQSLAVDDKLIVAVCAGPYVLHAAGLTDNLTLTCAPSYKDKLPDCDYVQDAMVVRSGKYLTGNGPAACLPLALETLAILRDKETSDKIAEAMQVKKLYTCVKADTVVCDK</sequence>
<dbReference type="Gene3D" id="3.40.50.880">
    <property type="match status" value="1"/>
</dbReference>
<dbReference type="PANTHER" id="PTHR48094:SF12">
    <property type="entry name" value="PARKINSON DISEASE PROTEIN 7 HOMOLOG"/>
    <property type="match status" value="1"/>
</dbReference>
<accession>A0A133YGT5</accession>
<dbReference type="RefSeq" id="WP_066712291.1">
    <property type="nucleotide sequence ID" value="NZ_JARFNM010000001.1"/>
</dbReference>
<dbReference type="GO" id="GO:0005737">
    <property type="term" value="C:cytoplasm"/>
    <property type="evidence" value="ECO:0007669"/>
    <property type="project" value="TreeGrafter"/>
</dbReference>
<dbReference type="PANTHER" id="PTHR48094">
    <property type="entry name" value="PROTEIN/NUCLEIC ACID DEGLYCASE DJ-1-RELATED"/>
    <property type="match status" value="1"/>
</dbReference>
<evidence type="ECO:0000259" key="1">
    <source>
        <dbReference type="Pfam" id="PF01965"/>
    </source>
</evidence>
<proteinExistence type="predicted"/>
<keyword evidence="3" id="KW-1185">Reference proteome</keyword>
<dbReference type="SUPFAM" id="SSF52317">
    <property type="entry name" value="Class I glutamine amidotransferase-like"/>
    <property type="match status" value="1"/>
</dbReference>
<name>A0A133YGT5_9FIRM</name>
<comment type="caution">
    <text evidence="2">The sequence shown here is derived from an EMBL/GenBank/DDBJ whole genome shotgun (WGS) entry which is preliminary data.</text>
</comment>
<protein>
    <submittedName>
        <fullName evidence="2">DJ-1 family protein</fullName>
    </submittedName>
</protein>
<dbReference type="InterPro" id="IPR050325">
    <property type="entry name" value="Prot/Nucl_acid_deglycase"/>
</dbReference>
<evidence type="ECO:0000313" key="3">
    <source>
        <dbReference type="Proteomes" id="UP000070080"/>
    </source>
</evidence>
<dbReference type="OrthoDB" id="9800516at2"/>
<organism evidence="2 3">
    <name type="scientific">Amygdalobacter nucleatus</name>
    <dbReference type="NCBI Taxonomy" id="3029274"/>
    <lineage>
        <taxon>Bacteria</taxon>
        <taxon>Bacillati</taxon>
        <taxon>Bacillota</taxon>
        <taxon>Clostridia</taxon>
        <taxon>Eubacteriales</taxon>
        <taxon>Oscillospiraceae</taxon>
        <taxon>Amygdalobacter</taxon>
    </lineage>
</organism>
<gene>
    <name evidence="2" type="ORF">HMPREF1872_00075</name>
</gene>
<dbReference type="STRING" id="1497955.HMPREF1872_00075"/>
<reference evidence="3" key="1">
    <citation type="submission" date="2016-01" db="EMBL/GenBank/DDBJ databases">
        <authorList>
            <person name="Mitreva M."/>
            <person name="Pepin K.H."/>
            <person name="Mihindukulasuriya K.A."/>
            <person name="Fulton R."/>
            <person name="Fronick C."/>
            <person name="O'Laughlin M."/>
            <person name="Miner T."/>
            <person name="Herter B."/>
            <person name="Rosa B.A."/>
            <person name="Cordes M."/>
            <person name="Tomlinson C."/>
            <person name="Wollam A."/>
            <person name="Palsikar V.B."/>
            <person name="Mardis E.R."/>
            <person name="Wilson R.K."/>
        </authorList>
    </citation>
    <scope>NUCLEOTIDE SEQUENCE [LARGE SCALE GENOMIC DNA]</scope>
    <source>
        <strain evidence="3">KA00274</strain>
    </source>
</reference>
<dbReference type="InterPro" id="IPR002818">
    <property type="entry name" value="DJ-1/PfpI"/>
</dbReference>
<evidence type="ECO:0000313" key="2">
    <source>
        <dbReference type="EMBL" id="KXB42404.1"/>
    </source>
</evidence>
<dbReference type="AlphaFoldDB" id="A0A133YGT5"/>